<dbReference type="RefSeq" id="WP_108543990.1">
    <property type="nucleotide sequence ID" value="NZ_PYJM01000001.1"/>
</dbReference>
<dbReference type="AlphaFoldDB" id="A0A2T6GTQ9"/>
<organism evidence="1 2">
    <name type="scientific">Pseudomonas protegens</name>
    <dbReference type="NCBI Taxonomy" id="380021"/>
    <lineage>
        <taxon>Bacteria</taxon>
        <taxon>Pseudomonadati</taxon>
        <taxon>Pseudomonadota</taxon>
        <taxon>Gammaproteobacteria</taxon>
        <taxon>Pseudomonadales</taxon>
        <taxon>Pseudomonadaceae</taxon>
        <taxon>Pseudomonas</taxon>
    </lineage>
</organism>
<reference evidence="1 2" key="1">
    <citation type="submission" date="2018-03" db="EMBL/GenBank/DDBJ databases">
        <title>Draft genome sequence of the plant growth promoting rhizobacterium Pseudomonas protegens strain BNJ-SS-45 isolated from wheat (Triticum aestivum) rhizosphere.</title>
        <authorList>
            <person name="Bajpai A."/>
            <person name="Shende K."/>
            <person name="Meena N."/>
            <person name="Upadhyayula S.R."/>
            <person name="Suravajhala P."/>
            <person name="Medicherla K.M."/>
            <person name="Johri B.N."/>
        </authorList>
    </citation>
    <scope>NUCLEOTIDE SEQUENCE [LARGE SCALE GENOMIC DNA]</scope>
    <source>
        <strain evidence="1 2">BNJ-SS-45</strain>
    </source>
</reference>
<protein>
    <submittedName>
        <fullName evidence="1">Uncharacterized protein</fullName>
    </submittedName>
</protein>
<evidence type="ECO:0000313" key="1">
    <source>
        <dbReference type="EMBL" id="PUA47534.1"/>
    </source>
</evidence>
<evidence type="ECO:0000313" key="2">
    <source>
        <dbReference type="Proteomes" id="UP000244178"/>
    </source>
</evidence>
<dbReference type="EMBL" id="PYJM01000001">
    <property type="protein sequence ID" value="PUA47534.1"/>
    <property type="molecule type" value="Genomic_DNA"/>
</dbReference>
<comment type="caution">
    <text evidence="1">The sequence shown here is derived from an EMBL/GenBank/DDBJ whole genome shotgun (WGS) entry which is preliminary data.</text>
</comment>
<proteinExistence type="predicted"/>
<sequence>MTTVLSEADLQRVLETIENGSSQELNLLHEGLRIERCELLNQVAIAVARLFTSARRDFHDCDAIMNTLFSDIIDVSLSADMPEPAFSIYLAFDAGEYWHRGDAQDVMPWEKWTRPELERILRELGAAEAGGAH</sequence>
<gene>
    <name evidence="1" type="ORF">C5U62_06065</name>
</gene>
<accession>A0A2T6GTQ9</accession>
<name>A0A2T6GTQ9_9PSED</name>
<dbReference type="Proteomes" id="UP000244178">
    <property type="component" value="Unassembled WGS sequence"/>
</dbReference>